<accession>A0A078L9B3</accession>
<evidence type="ECO:0000313" key="7">
    <source>
        <dbReference type="Proteomes" id="UP000282299"/>
    </source>
</evidence>
<evidence type="ECO:0000313" key="3">
    <source>
        <dbReference type="EMBL" id="MBJ9867098.1"/>
    </source>
</evidence>
<keyword evidence="1" id="KW-0812">Transmembrane</keyword>
<dbReference type="Proteomes" id="UP000282299">
    <property type="component" value="Unassembled WGS sequence"/>
</dbReference>
<dbReference type="Proteomes" id="UP000807555">
    <property type="component" value="Unassembled WGS sequence"/>
</dbReference>
<gene>
    <name evidence="2" type="ORF">BN1086_01466</name>
    <name evidence="4" type="ORF">EGS84_15365</name>
    <name evidence="3" type="ORF">I5687_03930</name>
    <name evidence="5" type="ORF">NCTC11075_00201</name>
</gene>
<dbReference type="EMBL" id="LR134204">
    <property type="protein sequence ID" value="VEB83770.1"/>
    <property type="molecule type" value="Genomic_DNA"/>
</dbReference>
<name>A0A078L9B3_CITKO</name>
<feature type="transmembrane region" description="Helical" evidence="1">
    <location>
        <begin position="55"/>
        <end position="82"/>
    </location>
</feature>
<sequence>MKNFINRFIRSDYDIVILRLSVIGVFMLFGTYKWFDFEVMALEPLISSTWLNILYLIFGVHGGSYFLGVMETITFLALIIGFARPGVGISGDLIVITTGVTTLSLLPQLGKIDSFIIKDVLLIGAGAVLLKYDLTRYLAFRNGTYRV</sequence>
<dbReference type="EMBL" id="LK931336">
    <property type="protein sequence ID" value="CDZ83350.1"/>
    <property type="molecule type" value="Genomic_DNA"/>
</dbReference>
<dbReference type="GeneID" id="45135514"/>
<dbReference type="Proteomes" id="UP000270272">
    <property type="component" value="Chromosome"/>
</dbReference>
<dbReference type="Pfam" id="PF04224">
    <property type="entry name" value="DUF417"/>
    <property type="match status" value="1"/>
</dbReference>
<reference evidence="7" key="3">
    <citation type="submission" date="2018-10" db="EMBL/GenBank/DDBJ databases">
        <title>FDA dAtabase for Regulatory Grade micrObial Sequences (FDA-ARGOS): Supporting development and validation of Infectious Disease Dx tests.</title>
        <authorList>
            <person name="Goldberg B."/>
            <person name="Campos J."/>
            <person name="Tallon L."/>
            <person name="Sadzewicz L."/>
            <person name="Zhao X."/>
            <person name="Vavikolanu K."/>
            <person name="Mehta A."/>
            <person name="Aluvathingal J."/>
            <person name="Nadendla S."/>
            <person name="Geyer C."/>
            <person name="Nandy P."/>
            <person name="Yan Y."/>
            <person name="Sichtig H."/>
        </authorList>
    </citation>
    <scope>NUCLEOTIDE SEQUENCE [LARGE SCALE GENOMIC DNA]</scope>
    <source>
        <strain evidence="7">FDAARGOS_526</strain>
    </source>
</reference>
<reference evidence="4" key="2">
    <citation type="submission" date="2018-10" db="EMBL/GenBank/DDBJ databases">
        <title>FDA dAtabase for Regulatory Grade micrObial Sequences (FDA-ARGOS): Supporting development and validation of Infectious Disease Dx tests.</title>
        <authorList>
            <person name="Campos J."/>
            <person name="Goldberg B."/>
            <person name="Tallon L.J."/>
            <person name="Sadzewicz L."/>
            <person name="Zhao X."/>
            <person name="Vavikolanu K."/>
            <person name="Mehta A."/>
            <person name="Aluvathingal J."/>
            <person name="Nadendla S."/>
            <person name="Geyer C."/>
            <person name="Nandy P."/>
            <person name="Yan Y."/>
            <person name="Sichtig H."/>
        </authorList>
    </citation>
    <scope>NUCLEOTIDE SEQUENCE</scope>
    <source>
        <strain evidence="4">FDAARGOS_526</strain>
    </source>
</reference>
<dbReference type="OMA" id="TWLNFLY"/>
<dbReference type="RefSeq" id="WP_012132309.1">
    <property type="nucleotide sequence ID" value="NZ_ABTEQQ020000001.1"/>
</dbReference>
<keyword evidence="1" id="KW-0472">Membrane</keyword>
<protein>
    <submittedName>
        <fullName evidence="3">DUF417 family protein</fullName>
    </submittedName>
    <submittedName>
        <fullName evidence="5">Predicted membrane protein</fullName>
    </submittedName>
</protein>
<proteinExistence type="predicted"/>
<keyword evidence="1" id="KW-1133">Transmembrane helix</keyword>
<evidence type="ECO:0000256" key="1">
    <source>
        <dbReference type="SAM" id="Phobius"/>
    </source>
</evidence>
<dbReference type="AlphaFoldDB" id="A0A078L9B3"/>
<evidence type="ECO:0000313" key="2">
    <source>
        <dbReference type="EMBL" id="CDZ83350.1"/>
    </source>
</evidence>
<reference evidence="5 6" key="4">
    <citation type="submission" date="2018-12" db="EMBL/GenBank/DDBJ databases">
        <authorList>
            <consortium name="Pathogen Informatics"/>
        </authorList>
    </citation>
    <scope>NUCLEOTIDE SEQUENCE [LARGE SCALE GENOMIC DNA]</scope>
    <source>
        <strain evidence="5 6">NCTC11075</strain>
    </source>
</reference>
<evidence type="ECO:0000313" key="4">
    <source>
        <dbReference type="EMBL" id="RSC18214.1"/>
    </source>
</evidence>
<dbReference type="InterPro" id="IPR007339">
    <property type="entry name" value="RclC-like"/>
</dbReference>
<evidence type="ECO:0000313" key="6">
    <source>
        <dbReference type="Proteomes" id="UP000270272"/>
    </source>
</evidence>
<dbReference type="EMBL" id="JADVNV010000001">
    <property type="protein sequence ID" value="MBJ9867098.1"/>
    <property type="molecule type" value="Genomic_DNA"/>
</dbReference>
<feature type="transmembrane region" description="Helical" evidence="1">
    <location>
        <begin position="16"/>
        <end position="35"/>
    </location>
</feature>
<dbReference type="PATRIC" id="fig|545.11.peg.4509"/>
<reference evidence="2" key="1">
    <citation type="submission" date="2014-06" db="EMBL/GenBank/DDBJ databases">
        <authorList>
            <person name="Urmite Genomes Urmite Genomes"/>
        </authorList>
    </citation>
    <scope>NUCLEOTIDE SEQUENCE</scope>
</reference>
<dbReference type="EMBL" id="RKIT01000002">
    <property type="protein sequence ID" value="RSC18214.1"/>
    <property type="molecule type" value="Genomic_DNA"/>
</dbReference>
<evidence type="ECO:0000313" key="5">
    <source>
        <dbReference type="EMBL" id="VEB83770.1"/>
    </source>
</evidence>
<reference evidence="3" key="5">
    <citation type="submission" date="2020-11" db="EMBL/GenBank/DDBJ databases">
        <title>Enhanced detection system for hospital associated transmission using whole genome sequencing surveillance.</title>
        <authorList>
            <person name="Harrison L.H."/>
            <person name="Van Tyne D."/>
            <person name="Marsh J.W."/>
            <person name="Griffith M.P."/>
            <person name="Snyder D.J."/>
            <person name="Cooper V.S."/>
            <person name="Mustapha M."/>
        </authorList>
    </citation>
    <scope>NUCLEOTIDE SEQUENCE</scope>
    <source>
        <strain evidence="3">CB00014</strain>
    </source>
</reference>
<feature type="transmembrane region" description="Helical" evidence="1">
    <location>
        <begin position="115"/>
        <end position="132"/>
    </location>
</feature>
<organism evidence="2">
    <name type="scientific">Citrobacter koseri</name>
    <name type="common">Citrobacter diversus</name>
    <dbReference type="NCBI Taxonomy" id="545"/>
    <lineage>
        <taxon>Bacteria</taxon>
        <taxon>Pseudomonadati</taxon>
        <taxon>Pseudomonadota</taxon>
        <taxon>Gammaproteobacteria</taxon>
        <taxon>Enterobacterales</taxon>
        <taxon>Enterobacteriaceae</taxon>
        <taxon>Citrobacter</taxon>
    </lineage>
</organism>